<dbReference type="Proteomes" id="UP000036987">
    <property type="component" value="Unassembled WGS sequence"/>
</dbReference>
<evidence type="ECO:0000256" key="7">
    <source>
        <dbReference type="SAM" id="Phobius"/>
    </source>
</evidence>
<evidence type="ECO:0000256" key="2">
    <source>
        <dbReference type="ARBA" id="ARBA00007965"/>
    </source>
</evidence>
<feature type="non-terminal residue" evidence="9">
    <location>
        <position position="99"/>
    </location>
</feature>
<keyword evidence="5 7" id="KW-1133">Transmembrane helix</keyword>
<dbReference type="PANTHER" id="PTHR10332">
    <property type="entry name" value="EQUILIBRATIVE NUCLEOSIDE TRANSPORTER"/>
    <property type="match status" value="1"/>
</dbReference>
<dbReference type="AlphaFoldDB" id="A0A0K9PFT0"/>
<evidence type="ECO:0000256" key="8">
    <source>
        <dbReference type="SAM" id="SignalP"/>
    </source>
</evidence>
<evidence type="ECO:0000256" key="5">
    <source>
        <dbReference type="ARBA" id="ARBA00022989"/>
    </source>
</evidence>
<keyword evidence="8" id="KW-0732">Signal</keyword>
<protein>
    <submittedName>
        <fullName evidence="9">Uncharacterized protein</fullName>
    </submittedName>
</protein>
<evidence type="ECO:0000256" key="6">
    <source>
        <dbReference type="ARBA" id="ARBA00023136"/>
    </source>
</evidence>
<dbReference type="InterPro" id="IPR002259">
    <property type="entry name" value="Eqnu_transpt"/>
</dbReference>
<gene>
    <name evidence="9" type="ORF">ZOSMA_2521G00010</name>
</gene>
<keyword evidence="6 7" id="KW-0472">Membrane</keyword>
<keyword evidence="4 7" id="KW-0812">Transmembrane</keyword>
<accession>A0A0K9PFT0</accession>
<keyword evidence="3" id="KW-0813">Transport</keyword>
<dbReference type="GO" id="GO:0005337">
    <property type="term" value="F:nucleoside transmembrane transporter activity"/>
    <property type="evidence" value="ECO:0007669"/>
    <property type="project" value="InterPro"/>
</dbReference>
<feature type="transmembrane region" description="Helical" evidence="7">
    <location>
        <begin position="58"/>
        <end position="79"/>
    </location>
</feature>
<organism evidence="9 10">
    <name type="scientific">Zostera marina</name>
    <name type="common">Eelgrass</name>
    <dbReference type="NCBI Taxonomy" id="29655"/>
    <lineage>
        <taxon>Eukaryota</taxon>
        <taxon>Viridiplantae</taxon>
        <taxon>Streptophyta</taxon>
        <taxon>Embryophyta</taxon>
        <taxon>Tracheophyta</taxon>
        <taxon>Spermatophyta</taxon>
        <taxon>Magnoliopsida</taxon>
        <taxon>Liliopsida</taxon>
        <taxon>Zosteraceae</taxon>
        <taxon>Zostera</taxon>
    </lineage>
</organism>
<evidence type="ECO:0000256" key="3">
    <source>
        <dbReference type="ARBA" id="ARBA00022448"/>
    </source>
</evidence>
<evidence type="ECO:0000313" key="10">
    <source>
        <dbReference type="Proteomes" id="UP000036987"/>
    </source>
</evidence>
<feature type="chain" id="PRO_5005527946" evidence="8">
    <location>
        <begin position="21"/>
        <end position="99"/>
    </location>
</feature>
<proteinExistence type="inferred from homology"/>
<comment type="similarity">
    <text evidence="2">Belongs to the SLC29A/ENT transporter (TC 2.A.57) family.</text>
</comment>
<sequence length="99" mass="10509">MSCFLISLIIIITLFHNSSASLRINTGLVLFILSLLITPMVDWVFVKGRQGVYFGYDITVGAVFISSVANSLVQGGIIGSSGEMPEIYMQAVCSGTGAS</sequence>
<keyword evidence="10" id="KW-1185">Reference proteome</keyword>
<evidence type="ECO:0000313" key="9">
    <source>
        <dbReference type="EMBL" id="KMZ67928.1"/>
    </source>
</evidence>
<comment type="caution">
    <text evidence="9">The sequence shown here is derived from an EMBL/GenBank/DDBJ whole genome shotgun (WGS) entry which is preliminary data.</text>
</comment>
<dbReference type="OrthoDB" id="1856718at2759"/>
<evidence type="ECO:0000256" key="4">
    <source>
        <dbReference type="ARBA" id="ARBA00022692"/>
    </source>
</evidence>
<reference evidence="10" key="1">
    <citation type="journal article" date="2016" name="Nature">
        <title>The genome of the seagrass Zostera marina reveals angiosperm adaptation to the sea.</title>
        <authorList>
            <person name="Olsen J.L."/>
            <person name="Rouze P."/>
            <person name="Verhelst B."/>
            <person name="Lin Y.-C."/>
            <person name="Bayer T."/>
            <person name="Collen J."/>
            <person name="Dattolo E."/>
            <person name="De Paoli E."/>
            <person name="Dittami S."/>
            <person name="Maumus F."/>
            <person name="Michel G."/>
            <person name="Kersting A."/>
            <person name="Lauritano C."/>
            <person name="Lohaus R."/>
            <person name="Toepel M."/>
            <person name="Tonon T."/>
            <person name="Vanneste K."/>
            <person name="Amirebrahimi M."/>
            <person name="Brakel J."/>
            <person name="Bostroem C."/>
            <person name="Chovatia M."/>
            <person name="Grimwood J."/>
            <person name="Jenkins J.W."/>
            <person name="Jueterbock A."/>
            <person name="Mraz A."/>
            <person name="Stam W.T."/>
            <person name="Tice H."/>
            <person name="Bornberg-Bauer E."/>
            <person name="Green P.J."/>
            <person name="Pearson G.A."/>
            <person name="Procaccini G."/>
            <person name="Duarte C.M."/>
            <person name="Schmutz J."/>
            <person name="Reusch T.B.H."/>
            <person name="Van de Peer Y."/>
        </authorList>
    </citation>
    <scope>NUCLEOTIDE SEQUENCE [LARGE SCALE GENOMIC DNA]</scope>
    <source>
        <strain evidence="10">cv. Finnish</strain>
    </source>
</reference>
<feature type="signal peptide" evidence="8">
    <location>
        <begin position="1"/>
        <end position="20"/>
    </location>
</feature>
<evidence type="ECO:0000256" key="1">
    <source>
        <dbReference type="ARBA" id="ARBA00004141"/>
    </source>
</evidence>
<feature type="transmembrane region" description="Helical" evidence="7">
    <location>
        <begin position="30"/>
        <end position="46"/>
    </location>
</feature>
<name>A0A0K9PFT0_ZOSMR</name>
<comment type="subcellular location">
    <subcellularLocation>
        <location evidence="1">Membrane</location>
        <topology evidence="1">Multi-pass membrane protein</topology>
    </subcellularLocation>
</comment>
<dbReference type="PANTHER" id="PTHR10332:SF10">
    <property type="entry name" value="EQUILIBRATIVE NUCLEOSIDE TRANSPORTER 4"/>
    <property type="match status" value="1"/>
</dbReference>
<dbReference type="GO" id="GO:0016020">
    <property type="term" value="C:membrane"/>
    <property type="evidence" value="ECO:0007669"/>
    <property type="project" value="UniProtKB-SubCell"/>
</dbReference>
<dbReference type="EMBL" id="LFYR01000871">
    <property type="protein sequence ID" value="KMZ67928.1"/>
    <property type="molecule type" value="Genomic_DNA"/>
</dbReference>